<dbReference type="OrthoDB" id="6437005at2759"/>
<dbReference type="PROSITE" id="PS51507">
    <property type="entry name" value="IRF_2"/>
    <property type="match status" value="1"/>
</dbReference>
<name>A0A4Y2HVQ7_ARAVE</name>
<dbReference type="InterPro" id="IPR036388">
    <property type="entry name" value="WH-like_DNA-bd_sf"/>
</dbReference>
<organism evidence="2 3">
    <name type="scientific">Araneus ventricosus</name>
    <name type="common">Orbweaver spider</name>
    <name type="synonym">Epeira ventricosa</name>
    <dbReference type="NCBI Taxonomy" id="182803"/>
    <lineage>
        <taxon>Eukaryota</taxon>
        <taxon>Metazoa</taxon>
        <taxon>Ecdysozoa</taxon>
        <taxon>Arthropoda</taxon>
        <taxon>Chelicerata</taxon>
        <taxon>Arachnida</taxon>
        <taxon>Araneae</taxon>
        <taxon>Araneomorphae</taxon>
        <taxon>Entelegynae</taxon>
        <taxon>Araneoidea</taxon>
        <taxon>Araneidae</taxon>
        <taxon>Araneus</taxon>
    </lineage>
</organism>
<gene>
    <name evidence="2" type="ORF">AVEN_36706_1</name>
</gene>
<feature type="domain" description="IRF tryptophan pentad repeat" evidence="1">
    <location>
        <begin position="8"/>
        <end position="62"/>
    </location>
</feature>
<evidence type="ECO:0000313" key="3">
    <source>
        <dbReference type="Proteomes" id="UP000499080"/>
    </source>
</evidence>
<protein>
    <recommendedName>
        <fullName evidence="1">IRF tryptophan pentad repeat domain-containing protein</fullName>
    </recommendedName>
</protein>
<evidence type="ECO:0000313" key="2">
    <source>
        <dbReference type="EMBL" id="GBM69567.1"/>
    </source>
</evidence>
<evidence type="ECO:0000259" key="1">
    <source>
        <dbReference type="PROSITE" id="PS51507"/>
    </source>
</evidence>
<reference evidence="2 3" key="1">
    <citation type="journal article" date="2019" name="Sci. Rep.">
        <title>Orb-weaving spider Araneus ventricosus genome elucidates the spidroin gene catalogue.</title>
        <authorList>
            <person name="Kono N."/>
            <person name="Nakamura H."/>
            <person name="Ohtoshi R."/>
            <person name="Moran D.A.P."/>
            <person name="Shinohara A."/>
            <person name="Yoshida Y."/>
            <person name="Fujiwara M."/>
            <person name="Mori M."/>
            <person name="Tomita M."/>
            <person name="Arakawa K."/>
        </authorList>
    </citation>
    <scope>NUCLEOTIDE SEQUENCE [LARGE SCALE GENOMIC DNA]</scope>
</reference>
<dbReference type="Gene3D" id="1.10.10.10">
    <property type="entry name" value="Winged helix-like DNA-binding domain superfamily/Winged helix DNA-binding domain"/>
    <property type="match status" value="1"/>
</dbReference>
<keyword evidence="3" id="KW-1185">Reference proteome</keyword>
<dbReference type="Proteomes" id="UP000499080">
    <property type="component" value="Unassembled WGS sequence"/>
</dbReference>
<dbReference type="EMBL" id="BGPR01260358">
    <property type="protein sequence ID" value="GBM69567.1"/>
    <property type="molecule type" value="Genomic_DNA"/>
</dbReference>
<accession>A0A4Y2HVQ7</accession>
<sequence>MPERSGKIRLIRDFLIPSLNDERYGERLRWINAEEGKLQMLWPHKNSSKWKTEQTAVFQVSE</sequence>
<proteinExistence type="predicted"/>
<comment type="caution">
    <text evidence="2">The sequence shown here is derived from an EMBL/GenBank/DDBJ whole genome shotgun (WGS) entry which is preliminary data.</text>
</comment>
<dbReference type="InterPro" id="IPR001346">
    <property type="entry name" value="Interferon_reg_fact_DNA-bd_dom"/>
</dbReference>
<dbReference type="GO" id="GO:0000976">
    <property type="term" value="F:transcription cis-regulatory region binding"/>
    <property type="evidence" value="ECO:0007669"/>
    <property type="project" value="InterPro"/>
</dbReference>
<dbReference type="AlphaFoldDB" id="A0A4Y2HVQ7"/>
<feature type="non-terminal residue" evidence="2">
    <location>
        <position position="1"/>
    </location>
</feature>